<accession>A0A1M4NGK8</accession>
<name>A0A1M4NGK8_9HELI</name>
<evidence type="ECO:0000256" key="3">
    <source>
        <dbReference type="ARBA" id="ARBA00022692"/>
    </source>
</evidence>
<dbReference type="GO" id="GO:0071709">
    <property type="term" value="P:membrane assembly"/>
    <property type="evidence" value="ECO:0007669"/>
    <property type="project" value="InterPro"/>
</dbReference>
<protein>
    <recommendedName>
        <fullName evidence="8">Outer membrane protein assembly factor BamA</fullName>
    </recommendedName>
</protein>
<evidence type="ECO:0000256" key="8">
    <source>
        <dbReference type="NCBIfam" id="TIGR03303"/>
    </source>
</evidence>
<evidence type="ECO:0000256" key="4">
    <source>
        <dbReference type="ARBA" id="ARBA00022729"/>
    </source>
</evidence>
<evidence type="ECO:0000256" key="6">
    <source>
        <dbReference type="ARBA" id="ARBA00023136"/>
    </source>
</evidence>
<dbReference type="Pfam" id="PF01103">
    <property type="entry name" value="Omp85"/>
    <property type="match status" value="1"/>
</dbReference>
<evidence type="ECO:0000313" key="11">
    <source>
        <dbReference type="EMBL" id="SFZ71338.1"/>
    </source>
</evidence>
<dbReference type="Pfam" id="PF07244">
    <property type="entry name" value="POTRA"/>
    <property type="match status" value="4"/>
</dbReference>
<evidence type="ECO:0000256" key="2">
    <source>
        <dbReference type="ARBA" id="ARBA00022452"/>
    </source>
</evidence>
<feature type="signal peptide" evidence="9">
    <location>
        <begin position="1"/>
        <end position="19"/>
    </location>
</feature>
<evidence type="ECO:0000256" key="9">
    <source>
        <dbReference type="SAM" id="SignalP"/>
    </source>
</evidence>
<dbReference type="PROSITE" id="PS51779">
    <property type="entry name" value="POTRA"/>
    <property type="match status" value="2"/>
</dbReference>
<dbReference type="NCBIfam" id="TIGR03303">
    <property type="entry name" value="OM_YaeT"/>
    <property type="match status" value="1"/>
</dbReference>
<evidence type="ECO:0000256" key="5">
    <source>
        <dbReference type="ARBA" id="ARBA00022737"/>
    </source>
</evidence>
<dbReference type="InterPro" id="IPR039910">
    <property type="entry name" value="D15-like"/>
</dbReference>
<proteinExistence type="predicted"/>
<dbReference type="GO" id="GO:0009279">
    <property type="term" value="C:cell outer membrane"/>
    <property type="evidence" value="ECO:0007669"/>
    <property type="project" value="UniProtKB-UniRule"/>
</dbReference>
<dbReference type="InterPro" id="IPR000184">
    <property type="entry name" value="Bac_surfAg_D15"/>
</dbReference>
<dbReference type="InterPro" id="IPR034746">
    <property type="entry name" value="POTRA"/>
</dbReference>
<keyword evidence="6" id="KW-0472">Membrane</keyword>
<dbReference type="Gene3D" id="2.40.160.50">
    <property type="entry name" value="membrane protein fhac: a member of the omp85/tpsb transporter family"/>
    <property type="match status" value="1"/>
</dbReference>
<dbReference type="RefSeq" id="WP_104693790.1">
    <property type="nucleotide sequence ID" value="NZ_FZPO01000010.1"/>
</dbReference>
<keyword evidence="4 9" id="KW-0732">Signal</keyword>
<organism evidence="11">
    <name type="scientific">Helicobacter equorum</name>
    <dbReference type="NCBI Taxonomy" id="361872"/>
    <lineage>
        <taxon>Bacteria</taxon>
        <taxon>Pseudomonadati</taxon>
        <taxon>Campylobacterota</taxon>
        <taxon>Epsilonproteobacteria</taxon>
        <taxon>Campylobacterales</taxon>
        <taxon>Helicobacteraceae</taxon>
        <taxon>Helicobacter</taxon>
    </lineage>
</organism>
<dbReference type="PANTHER" id="PTHR12815">
    <property type="entry name" value="SORTING AND ASSEMBLY MACHINERY SAMM50 PROTEIN FAMILY MEMBER"/>
    <property type="match status" value="1"/>
</dbReference>
<dbReference type="AlphaFoldDB" id="A0A1M4NGK8"/>
<dbReference type="InterPro" id="IPR010827">
    <property type="entry name" value="BamA/TamA_POTRA"/>
</dbReference>
<evidence type="ECO:0000256" key="1">
    <source>
        <dbReference type="ARBA" id="ARBA00004370"/>
    </source>
</evidence>
<dbReference type="PIRSF" id="PIRSF006076">
    <property type="entry name" value="OM_assembly_OMP85"/>
    <property type="match status" value="1"/>
</dbReference>
<dbReference type="EMBL" id="LT633163">
    <property type="protein sequence ID" value="SFZ71338.1"/>
    <property type="molecule type" value="Genomic_DNA"/>
</dbReference>
<feature type="domain" description="POTRA" evidence="10">
    <location>
        <begin position="263"/>
        <end position="342"/>
    </location>
</feature>
<feature type="domain" description="POTRA" evidence="10">
    <location>
        <begin position="345"/>
        <end position="417"/>
    </location>
</feature>
<keyword evidence="7" id="KW-0998">Cell outer membrane</keyword>
<reference evidence="11" key="1">
    <citation type="submission" date="2016-10" db="EMBL/GenBank/DDBJ databases">
        <title>Proteomic and phylogenetic analysis of the outer membrane protein repertoire of gastric Helicobacter species.</title>
        <authorList>
            <person name="Joosten M."/>
        </authorList>
    </citation>
    <scope>NUCLEOTIDE SEQUENCE</scope>
    <source>
        <strain evidence="11">HeqF1</strain>
    </source>
</reference>
<dbReference type="Gene3D" id="3.10.20.310">
    <property type="entry name" value="membrane protein fhac"/>
    <property type="match status" value="5"/>
</dbReference>
<evidence type="ECO:0000259" key="10">
    <source>
        <dbReference type="PROSITE" id="PS51779"/>
    </source>
</evidence>
<sequence length="759" mass="86447">MKRCLKLLFLLLCINSVYGAQITAVRYEGSTSVSDTLAAEISKIKPGDMLDVGKVDDAVVAFFQQGYFSDVYATFDNGVLTFHFKQRPKIASVEIKGYGNEQEKETLYNQIGIKKGDSYDEVKLERAKLIIKTILEYQGYYGSVISEELTPIGSDDAYAITLNVNQGENIIITKAYYQGREKLSMSEVQELAANREKQFAGWLWGRNDGKLKLNDLEFDSARIQDAYMRKGFLDANVSPAFLKTDFNDYSAQLYYKIQEGERYKTSDVKIVLQDPVLSEEKLLKKLKIQKKEYFNIENLRADMDIIKQEVADLGYAFTRVSPDLDKNTADSEVKVIYYVQTGQKVKINDVIITGNTRTADKIIRRELLLAPGDEYSLSQLRRSENALKRLGYFDKVEIEERRVSEDSMDLLVSVQEARTGELMFGFGYGSYDRLMLNASIRERNLFGTGHSGQLYMDWSYRRQLFNLTLTNPRILDSEYSESVSGFVSTYWNWDYREQTVGGSINFGRLITDTFRVSLGYTLSTTRILGFYQEATSNAYMQYFQEVYKNGVTPLDAPLKSAISPSIYFDNTDDYYFPKNGIIASAYLEYAGLGGQEKYSKIYGKFAAYKHLKSLIGLDLIARYKMQAGMIIDHGYTPITSKFYMGGITSVRGYQISSLTPRYYTSSYLQGIRVGGNYMMTNSVELSYGILEKAQMRLAVFYDYGMIGVDSINETMRQSWGVAIEWVSPIGPLVLVFPRAINPQPNDFTSTFEFTMGTRF</sequence>
<keyword evidence="3" id="KW-0812">Transmembrane</keyword>
<dbReference type="PANTHER" id="PTHR12815:SF23">
    <property type="entry name" value="OUTER MEMBRANE PROTEIN ASSEMBLY FACTOR BAMA"/>
    <property type="match status" value="1"/>
</dbReference>
<dbReference type="OrthoDB" id="9803054at2"/>
<gene>
    <name evidence="11" type="primary">omp115</name>
</gene>
<dbReference type="InterPro" id="IPR023707">
    <property type="entry name" value="OM_assembly_BamA"/>
</dbReference>
<keyword evidence="5" id="KW-0677">Repeat</keyword>
<evidence type="ECO:0000256" key="7">
    <source>
        <dbReference type="ARBA" id="ARBA00023237"/>
    </source>
</evidence>
<keyword evidence="2" id="KW-1134">Transmembrane beta strand</keyword>
<comment type="subcellular location">
    <subcellularLocation>
        <location evidence="1">Membrane</location>
    </subcellularLocation>
</comment>
<feature type="chain" id="PRO_5012228774" description="Outer membrane protein assembly factor BamA" evidence="9">
    <location>
        <begin position="20"/>
        <end position="759"/>
    </location>
</feature>